<feature type="domain" description="Retrotransposon gag" evidence="2">
    <location>
        <begin position="104"/>
        <end position="183"/>
    </location>
</feature>
<protein>
    <submittedName>
        <fullName evidence="3">Retrotransposon gag protein</fullName>
    </submittedName>
</protein>
<dbReference type="EMBL" id="SMMG02000003">
    <property type="protein sequence ID" value="KAA3480391.1"/>
    <property type="molecule type" value="Genomic_DNA"/>
</dbReference>
<evidence type="ECO:0000313" key="3">
    <source>
        <dbReference type="EMBL" id="KAA3480391.1"/>
    </source>
</evidence>
<sequence>MQEQPPPAVGNVPCDNPLFGDTEDNTLRDLATPQLPTNLHMAQNERTLWDYALPSLNMVQKRISRSMITTNSFEIKPVMIQMIQNNLQFRGTMTEDPNQHLKRFLNFAPRSITTWDELAGKFLQKFFLISKVVLLRIEIIVFRQNEGESFYEVWERFKMFIQKCLYHGFPEWMRLYIFYNGLDTDARSELDGAVGGALMNRTYEDTNEIIENMTLSSFKWPTE</sequence>
<feature type="region of interest" description="Disordered" evidence="1">
    <location>
        <begin position="1"/>
        <end position="21"/>
    </location>
</feature>
<accession>A0A5B6WF02</accession>
<dbReference type="Pfam" id="PF03732">
    <property type="entry name" value="Retrotrans_gag"/>
    <property type="match status" value="1"/>
</dbReference>
<dbReference type="PANTHER" id="PTHR33223:SF11">
    <property type="entry name" value="ELEMENT PROTEIN, PUTATIVE-RELATED"/>
    <property type="match status" value="1"/>
</dbReference>
<dbReference type="InterPro" id="IPR005162">
    <property type="entry name" value="Retrotrans_gag_dom"/>
</dbReference>
<dbReference type="Proteomes" id="UP000325315">
    <property type="component" value="Unassembled WGS sequence"/>
</dbReference>
<evidence type="ECO:0000256" key="1">
    <source>
        <dbReference type="SAM" id="MobiDB-lite"/>
    </source>
</evidence>
<comment type="caution">
    <text evidence="3">The sequence shown here is derived from an EMBL/GenBank/DDBJ whole genome shotgun (WGS) entry which is preliminary data.</text>
</comment>
<evidence type="ECO:0000313" key="4">
    <source>
        <dbReference type="Proteomes" id="UP000325315"/>
    </source>
</evidence>
<gene>
    <name evidence="3" type="ORF">EPI10_020822</name>
</gene>
<keyword evidence="4" id="KW-1185">Reference proteome</keyword>
<reference evidence="4" key="1">
    <citation type="journal article" date="2019" name="Plant Biotechnol. J.">
        <title>Genome sequencing of the Australian wild diploid species Gossypium australe highlights disease resistance and delayed gland morphogenesis.</title>
        <authorList>
            <person name="Cai Y."/>
            <person name="Cai X."/>
            <person name="Wang Q."/>
            <person name="Wang P."/>
            <person name="Zhang Y."/>
            <person name="Cai C."/>
            <person name="Xu Y."/>
            <person name="Wang K."/>
            <person name="Zhou Z."/>
            <person name="Wang C."/>
            <person name="Geng S."/>
            <person name="Li B."/>
            <person name="Dong Q."/>
            <person name="Hou Y."/>
            <person name="Wang H."/>
            <person name="Ai P."/>
            <person name="Liu Z."/>
            <person name="Yi F."/>
            <person name="Sun M."/>
            <person name="An G."/>
            <person name="Cheng J."/>
            <person name="Zhang Y."/>
            <person name="Shi Q."/>
            <person name="Xie Y."/>
            <person name="Shi X."/>
            <person name="Chang Y."/>
            <person name="Huang F."/>
            <person name="Chen Y."/>
            <person name="Hong S."/>
            <person name="Mi L."/>
            <person name="Sun Q."/>
            <person name="Zhang L."/>
            <person name="Zhou B."/>
            <person name="Peng R."/>
            <person name="Zhang X."/>
            <person name="Liu F."/>
        </authorList>
    </citation>
    <scope>NUCLEOTIDE SEQUENCE [LARGE SCALE GENOMIC DNA]</scope>
    <source>
        <strain evidence="4">cv. PA1801</strain>
    </source>
</reference>
<dbReference type="OrthoDB" id="999762at2759"/>
<evidence type="ECO:0000259" key="2">
    <source>
        <dbReference type="Pfam" id="PF03732"/>
    </source>
</evidence>
<dbReference type="PANTHER" id="PTHR33223">
    <property type="entry name" value="CCHC-TYPE DOMAIN-CONTAINING PROTEIN"/>
    <property type="match status" value="1"/>
</dbReference>
<proteinExistence type="predicted"/>
<dbReference type="AlphaFoldDB" id="A0A5B6WF02"/>
<organism evidence="3 4">
    <name type="scientific">Gossypium australe</name>
    <dbReference type="NCBI Taxonomy" id="47621"/>
    <lineage>
        <taxon>Eukaryota</taxon>
        <taxon>Viridiplantae</taxon>
        <taxon>Streptophyta</taxon>
        <taxon>Embryophyta</taxon>
        <taxon>Tracheophyta</taxon>
        <taxon>Spermatophyta</taxon>
        <taxon>Magnoliopsida</taxon>
        <taxon>eudicotyledons</taxon>
        <taxon>Gunneridae</taxon>
        <taxon>Pentapetalae</taxon>
        <taxon>rosids</taxon>
        <taxon>malvids</taxon>
        <taxon>Malvales</taxon>
        <taxon>Malvaceae</taxon>
        <taxon>Malvoideae</taxon>
        <taxon>Gossypium</taxon>
    </lineage>
</organism>
<name>A0A5B6WF02_9ROSI</name>